<proteinExistence type="predicted"/>
<feature type="chain" id="PRO_5001646535" description="Protein CPL1-like domain-containing protein" evidence="1">
    <location>
        <begin position="24"/>
        <end position="242"/>
    </location>
</feature>
<evidence type="ECO:0000256" key="1">
    <source>
        <dbReference type="SAM" id="SignalP"/>
    </source>
</evidence>
<protein>
    <recommendedName>
        <fullName evidence="2">Protein CPL1-like domain-containing protein</fullName>
    </recommendedName>
</protein>
<organism evidence="3 4">
    <name type="scientific">Pleurotus ostreatus (strain PC15)</name>
    <name type="common">Oyster mushroom</name>
    <dbReference type="NCBI Taxonomy" id="1137138"/>
    <lineage>
        <taxon>Eukaryota</taxon>
        <taxon>Fungi</taxon>
        <taxon>Dikarya</taxon>
        <taxon>Basidiomycota</taxon>
        <taxon>Agaricomycotina</taxon>
        <taxon>Agaricomycetes</taxon>
        <taxon>Agaricomycetidae</taxon>
        <taxon>Agaricales</taxon>
        <taxon>Pleurotineae</taxon>
        <taxon>Pleurotaceae</taxon>
        <taxon>Pleurotus</taxon>
    </lineage>
</organism>
<accession>A0A067NEC4</accession>
<dbReference type="Gene3D" id="2.10.50.10">
    <property type="entry name" value="Tumor Necrosis Factor Receptor, subunit A, domain 2"/>
    <property type="match status" value="1"/>
</dbReference>
<dbReference type="VEuPathDB" id="FungiDB:PLEOSDRAFT_1090976"/>
<reference evidence="4" key="1">
    <citation type="journal article" date="2014" name="Proc. Natl. Acad. Sci. U.S.A.">
        <title>Extensive sampling of basidiomycete genomes demonstrates inadequacy of the white-rot/brown-rot paradigm for wood decay fungi.</title>
        <authorList>
            <person name="Riley R."/>
            <person name="Salamov A.A."/>
            <person name="Brown D.W."/>
            <person name="Nagy L.G."/>
            <person name="Floudas D."/>
            <person name="Held B.W."/>
            <person name="Levasseur A."/>
            <person name="Lombard V."/>
            <person name="Morin E."/>
            <person name="Otillar R."/>
            <person name="Lindquist E.A."/>
            <person name="Sun H."/>
            <person name="LaButti K.M."/>
            <person name="Schmutz J."/>
            <person name="Jabbour D."/>
            <person name="Luo H."/>
            <person name="Baker S.E."/>
            <person name="Pisabarro A.G."/>
            <person name="Walton J.D."/>
            <person name="Blanchette R.A."/>
            <person name="Henrissat B."/>
            <person name="Martin F."/>
            <person name="Cullen D."/>
            <person name="Hibbett D.S."/>
            <person name="Grigoriev I.V."/>
        </authorList>
    </citation>
    <scope>NUCLEOTIDE SEQUENCE [LARGE SCALE GENOMIC DNA]</scope>
    <source>
        <strain evidence="4">PC15</strain>
    </source>
</reference>
<evidence type="ECO:0000259" key="2">
    <source>
        <dbReference type="Pfam" id="PF21671"/>
    </source>
</evidence>
<dbReference type="AlphaFoldDB" id="A0A067NEC4"/>
<dbReference type="HOGENOM" id="CLU_1147585_0_0_1"/>
<dbReference type="Proteomes" id="UP000027073">
    <property type="component" value="Unassembled WGS sequence"/>
</dbReference>
<dbReference type="STRING" id="1137138.A0A067NEC4"/>
<keyword evidence="1" id="KW-0732">Signal</keyword>
<dbReference type="InterPro" id="IPR009030">
    <property type="entry name" value="Growth_fac_rcpt_cys_sf"/>
</dbReference>
<dbReference type="OrthoDB" id="439917at2759"/>
<feature type="domain" description="Protein CPL1-like" evidence="2">
    <location>
        <begin position="163"/>
        <end position="226"/>
    </location>
</feature>
<dbReference type="InParanoid" id="A0A067NEC4"/>
<dbReference type="Pfam" id="PF21671">
    <property type="entry name" value="CPL1-like"/>
    <property type="match status" value="1"/>
</dbReference>
<dbReference type="SUPFAM" id="SSF57184">
    <property type="entry name" value="Growth factor receptor domain"/>
    <property type="match status" value="1"/>
</dbReference>
<gene>
    <name evidence="3" type="ORF">PLEOSDRAFT_1090976</name>
</gene>
<dbReference type="EMBL" id="KL198014">
    <property type="protein sequence ID" value="KDQ22457.1"/>
    <property type="molecule type" value="Genomic_DNA"/>
</dbReference>
<dbReference type="InterPro" id="IPR048661">
    <property type="entry name" value="CPL1-like"/>
</dbReference>
<sequence>MPTLTVTLLVVTAALVCLPAVIAQCNPGQFTDGAGACVDCTAGTFSTNGAVLACSPCAAGSFNNVQGAVGCCSCCSGFFQANTGQTQCDACGGGQNSPVGSTSAAVCGTGSDPAVATCAQTGGTRTCPATFLGSPTNNVRRRRSVGWPEAEGCNKGQKRCNGKCTDVTSNLWHCGACAGTMTEQGHLGQDCAEIPHASDVRCEKNRCVVESCSRGRVPSAHKRRCVKPASILKGFRQQISDF</sequence>
<feature type="signal peptide" evidence="1">
    <location>
        <begin position="1"/>
        <end position="23"/>
    </location>
</feature>
<evidence type="ECO:0000313" key="4">
    <source>
        <dbReference type="Proteomes" id="UP000027073"/>
    </source>
</evidence>
<evidence type="ECO:0000313" key="3">
    <source>
        <dbReference type="EMBL" id="KDQ22457.1"/>
    </source>
</evidence>
<dbReference type="SMART" id="SM01411">
    <property type="entry name" value="Ephrin_rec_like"/>
    <property type="match status" value="2"/>
</dbReference>
<name>A0A067NEC4_PLEO1</name>